<comment type="caution">
    <text evidence="1">The sequence shown here is derived from an EMBL/GenBank/DDBJ whole genome shotgun (WGS) entry which is preliminary data.</text>
</comment>
<proteinExistence type="predicted"/>
<dbReference type="GeneID" id="64695710"/>
<reference evidence="1" key="1">
    <citation type="journal article" date="2020" name="New Phytol.">
        <title>Comparative genomics reveals dynamic genome evolution in host specialist ectomycorrhizal fungi.</title>
        <authorList>
            <person name="Lofgren L.A."/>
            <person name="Nguyen N.H."/>
            <person name="Vilgalys R."/>
            <person name="Ruytinx J."/>
            <person name="Liao H.L."/>
            <person name="Branco S."/>
            <person name="Kuo A."/>
            <person name="LaButti K."/>
            <person name="Lipzen A."/>
            <person name="Andreopoulos W."/>
            <person name="Pangilinan J."/>
            <person name="Riley R."/>
            <person name="Hundley H."/>
            <person name="Na H."/>
            <person name="Barry K."/>
            <person name="Grigoriev I.V."/>
            <person name="Stajich J.E."/>
            <person name="Kennedy P.G."/>
        </authorList>
    </citation>
    <scope>NUCLEOTIDE SEQUENCE</scope>
    <source>
        <strain evidence="1">FC423</strain>
    </source>
</reference>
<protein>
    <submittedName>
        <fullName evidence="1">Uncharacterized protein</fullName>
    </submittedName>
</protein>
<dbReference type="EMBL" id="JABBWM010000012">
    <property type="protein sequence ID" value="KAG2113525.1"/>
    <property type="molecule type" value="Genomic_DNA"/>
</dbReference>
<accession>A0A9P7FDZ8</accession>
<sequence length="388" mass="43953">MQLTLLASLAADVITYVENVLNDADVTVAKRAREDLADVIGGMAFPATHNSLLKVLNNNLDVNGLTKREGLANVIVDIEDDLDNLNVNVLTKRQYLIGVDVTSFSRLMWDLWSWIFASASSHLLTRSNLIGAHPPISAHLETLRLRRLFGGIHTLHRSRRVAVDALMRSKLRWKLPPKYCVLDYCKEARQWLPNKSQLFPSTSIMSTNVVDVSGEKDTPRPNQSIQATIQKYLVGPEEQRRAYGVLARLLLHVTRTPNSPLDFDPPWEYEGGTDWVKLGQRDTTNNAHSYGRTAPKSGPVGRDWRRCRTMFAIRVGDWISRAERLQPPIERSPHNAYFSDNKAGWWCISSTNTIILDDVGDVVFTALQWLLRACSSEARYQRFFRAIS</sequence>
<evidence type="ECO:0000313" key="1">
    <source>
        <dbReference type="EMBL" id="KAG2113525.1"/>
    </source>
</evidence>
<organism evidence="1 2">
    <name type="scientific">Suillus discolor</name>
    <dbReference type="NCBI Taxonomy" id="1912936"/>
    <lineage>
        <taxon>Eukaryota</taxon>
        <taxon>Fungi</taxon>
        <taxon>Dikarya</taxon>
        <taxon>Basidiomycota</taxon>
        <taxon>Agaricomycotina</taxon>
        <taxon>Agaricomycetes</taxon>
        <taxon>Agaricomycetidae</taxon>
        <taxon>Boletales</taxon>
        <taxon>Suillineae</taxon>
        <taxon>Suillaceae</taxon>
        <taxon>Suillus</taxon>
    </lineage>
</organism>
<dbReference type="AlphaFoldDB" id="A0A9P7FDZ8"/>
<gene>
    <name evidence="1" type="ORF">F5147DRAFT_650452</name>
</gene>
<dbReference type="RefSeq" id="XP_041295912.1">
    <property type="nucleotide sequence ID" value="XM_041433451.1"/>
</dbReference>
<dbReference type="Proteomes" id="UP000823399">
    <property type="component" value="Unassembled WGS sequence"/>
</dbReference>
<keyword evidence="2" id="KW-1185">Reference proteome</keyword>
<name>A0A9P7FDZ8_9AGAM</name>
<evidence type="ECO:0000313" key="2">
    <source>
        <dbReference type="Proteomes" id="UP000823399"/>
    </source>
</evidence>